<gene>
    <name evidence="3" type="ORF">GO495_20640</name>
</gene>
<accession>A0A6N8JCN0</accession>
<sequence length="547" mass="61682">MEMLRPDYIFEASWEVCNKVGGIHTVIYTKARLLQKWDDHFIMIGPELQKDTEISPEFIEDSNLFPAWKEQALKDGLHVRLGYWNIPSRPVVILTDFTYLYTRKNDIFGHLWLKYGLDSLSGQWDYINPALFGYAAGMVIGSFYHHQLKASGTVIAQFHEWMTGAGVLYLKEYVPEIATVFTTHATVAGRTLAGSDQPFYSLFKKQTGDQVAAGYRVVSKHSLEKTAAVNADCFTCVSEFTAGECIQFLDKQPDFITPNGFDSAIVPEPAVFDVKRAQARTRVLQVVKALLQQEVPENSLLVIKSGRYEFRNKGIDILIDSLGLLRAVPPENSIVVVIFVPAWDTGPRPELLERLKHPDMRHPLTGEILTHQLVGEDTDPICRRMRLRGIDNAPGNNLKVLFVPAYLEGRDGILNLSYYDLLPGFDLSVFPSYYEPWGYTPMESLAFHVPAITTNLSGFGIAVKKLPGYNGNGLYIVERNDENDQQAAQKIADIIRAYAAFPESKRIVIKQAAEAISKHFLWDAQIEWYMKAYSFALQKKVKAAVAK</sequence>
<dbReference type="GO" id="GO:0005978">
    <property type="term" value="P:glycogen biosynthetic process"/>
    <property type="evidence" value="ECO:0007669"/>
    <property type="project" value="InterPro"/>
</dbReference>
<dbReference type="GO" id="GO:0004373">
    <property type="term" value="F:alpha-1,4-glucan glucosyltransferase (UDP-glucose donor) activity"/>
    <property type="evidence" value="ECO:0007669"/>
    <property type="project" value="InterPro"/>
</dbReference>
<reference evidence="3 4" key="1">
    <citation type="submission" date="2019-12" db="EMBL/GenBank/DDBJ databases">
        <title>The draft genomic sequence of strain Chitinophaga oryziterrae JCM 16595.</title>
        <authorList>
            <person name="Zhang X."/>
        </authorList>
    </citation>
    <scope>NUCLEOTIDE SEQUENCE [LARGE SCALE GENOMIC DNA]</scope>
    <source>
        <strain evidence="3 4">JCM 16595</strain>
    </source>
</reference>
<dbReference type="GO" id="GO:0005737">
    <property type="term" value="C:cytoplasm"/>
    <property type="evidence" value="ECO:0007669"/>
    <property type="project" value="TreeGrafter"/>
</dbReference>
<dbReference type="PANTHER" id="PTHR10176:SF3">
    <property type="entry name" value="GLYCOGEN [STARCH] SYNTHASE"/>
    <property type="match status" value="1"/>
</dbReference>
<dbReference type="InterPro" id="IPR008631">
    <property type="entry name" value="Glycogen_synth"/>
</dbReference>
<evidence type="ECO:0000313" key="3">
    <source>
        <dbReference type="EMBL" id="MVT43017.1"/>
    </source>
</evidence>
<dbReference type="Gene3D" id="3.40.50.2000">
    <property type="entry name" value="Glycogen Phosphorylase B"/>
    <property type="match status" value="2"/>
</dbReference>
<dbReference type="PANTHER" id="PTHR10176">
    <property type="entry name" value="GLYCOGEN SYNTHASE"/>
    <property type="match status" value="1"/>
</dbReference>
<name>A0A6N8JCN0_9BACT</name>
<keyword evidence="1" id="KW-0328">Glycosyltransferase</keyword>
<dbReference type="OrthoDB" id="9760804at2"/>
<evidence type="ECO:0000256" key="2">
    <source>
        <dbReference type="ARBA" id="ARBA00022679"/>
    </source>
</evidence>
<evidence type="ECO:0000256" key="1">
    <source>
        <dbReference type="ARBA" id="ARBA00022676"/>
    </source>
</evidence>
<proteinExistence type="predicted"/>
<dbReference type="RefSeq" id="WP_157301626.1">
    <property type="nucleotide sequence ID" value="NZ_BAAAZB010000004.1"/>
</dbReference>
<keyword evidence="2 3" id="KW-0808">Transferase</keyword>
<organism evidence="3 4">
    <name type="scientific">Chitinophaga oryziterrae</name>
    <dbReference type="NCBI Taxonomy" id="1031224"/>
    <lineage>
        <taxon>Bacteria</taxon>
        <taxon>Pseudomonadati</taxon>
        <taxon>Bacteroidota</taxon>
        <taxon>Chitinophagia</taxon>
        <taxon>Chitinophagales</taxon>
        <taxon>Chitinophagaceae</taxon>
        <taxon>Chitinophaga</taxon>
    </lineage>
</organism>
<dbReference type="SUPFAM" id="SSF53756">
    <property type="entry name" value="UDP-Glycosyltransferase/glycogen phosphorylase"/>
    <property type="match status" value="2"/>
</dbReference>
<dbReference type="Proteomes" id="UP000468388">
    <property type="component" value="Unassembled WGS sequence"/>
</dbReference>
<evidence type="ECO:0000313" key="4">
    <source>
        <dbReference type="Proteomes" id="UP000468388"/>
    </source>
</evidence>
<comment type="caution">
    <text evidence="3">The sequence shown here is derived from an EMBL/GenBank/DDBJ whole genome shotgun (WGS) entry which is preliminary data.</text>
</comment>
<dbReference type="EMBL" id="WRXO01000006">
    <property type="protein sequence ID" value="MVT43017.1"/>
    <property type="molecule type" value="Genomic_DNA"/>
</dbReference>
<keyword evidence="4" id="KW-1185">Reference proteome</keyword>
<dbReference type="AlphaFoldDB" id="A0A6N8JCN0"/>
<dbReference type="Pfam" id="PF05693">
    <property type="entry name" value="Glycogen_syn"/>
    <property type="match status" value="2"/>
</dbReference>
<protein>
    <submittedName>
        <fullName evidence="3">Glycosyltransferase</fullName>
    </submittedName>
</protein>